<evidence type="ECO:0000256" key="9">
    <source>
        <dbReference type="PROSITE-ProRule" id="PRU00958"/>
    </source>
</evidence>
<dbReference type="FunFam" id="3.40.50.150:FF:000450">
    <property type="entry name" value="N2,N2-dimethylguanosine tRNA methyltransferase, putative"/>
    <property type="match status" value="1"/>
</dbReference>
<dbReference type="GO" id="GO:0160104">
    <property type="term" value="F:tRNA (guanine(26)-N2)-dimethyltransferase activity"/>
    <property type="evidence" value="ECO:0007669"/>
    <property type="project" value="UniProtKB-UniRule"/>
</dbReference>
<dbReference type="PROSITE" id="PS51626">
    <property type="entry name" value="SAM_MT_TRM1"/>
    <property type="match status" value="1"/>
</dbReference>
<organism evidence="11 12">
    <name type="scientific">Puccinia sorghi</name>
    <dbReference type="NCBI Taxonomy" id="27349"/>
    <lineage>
        <taxon>Eukaryota</taxon>
        <taxon>Fungi</taxon>
        <taxon>Dikarya</taxon>
        <taxon>Basidiomycota</taxon>
        <taxon>Pucciniomycotina</taxon>
        <taxon>Pucciniomycetes</taxon>
        <taxon>Pucciniales</taxon>
        <taxon>Pucciniaceae</taxon>
        <taxon>Puccinia</taxon>
    </lineage>
</organism>
<evidence type="ECO:0000256" key="8">
    <source>
        <dbReference type="ARBA" id="ARBA00051897"/>
    </source>
</evidence>
<comment type="catalytic activity">
    <reaction evidence="8 9">
        <text>guanosine(26) in tRNA + 2 S-adenosyl-L-methionine = N(2)-dimethylguanosine(26) in tRNA + 2 S-adenosyl-L-homocysteine + 2 H(+)</text>
        <dbReference type="Rhea" id="RHEA:43140"/>
        <dbReference type="Rhea" id="RHEA-COMP:10359"/>
        <dbReference type="Rhea" id="RHEA-COMP:10360"/>
        <dbReference type="ChEBI" id="CHEBI:15378"/>
        <dbReference type="ChEBI" id="CHEBI:57856"/>
        <dbReference type="ChEBI" id="CHEBI:59789"/>
        <dbReference type="ChEBI" id="CHEBI:74269"/>
        <dbReference type="ChEBI" id="CHEBI:74513"/>
        <dbReference type="EC" id="2.1.1.216"/>
    </reaction>
</comment>
<dbReference type="InterPro" id="IPR029063">
    <property type="entry name" value="SAM-dependent_MTases_sf"/>
</dbReference>
<dbReference type="OrthoDB" id="6349953at2759"/>
<keyword evidence="5 9" id="KW-0819">tRNA processing</keyword>
<dbReference type="PANTHER" id="PTHR10631">
    <property type="entry name" value="N 2 ,N 2 -DIMETHYLGUANOSINE TRNA METHYLTRANSFERASE"/>
    <property type="match status" value="1"/>
</dbReference>
<feature type="region of interest" description="Disordered" evidence="10">
    <location>
        <begin position="71"/>
        <end position="146"/>
    </location>
</feature>
<evidence type="ECO:0000313" key="11">
    <source>
        <dbReference type="EMBL" id="KNZ56507.1"/>
    </source>
</evidence>
<accession>A0A0L6V7K7</accession>
<proteinExistence type="inferred from homology"/>
<evidence type="ECO:0000256" key="10">
    <source>
        <dbReference type="SAM" id="MobiDB-lite"/>
    </source>
</evidence>
<dbReference type="EC" id="2.1.1.216" evidence="7 9"/>
<dbReference type="VEuPathDB" id="FungiDB:VP01_238g14"/>
<evidence type="ECO:0000256" key="1">
    <source>
        <dbReference type="ARBA" id="ARBA00022555"/>
    </source>
</evidence>
<evidence type="ECO:0000256" key="6">
    <source>
        <dbReference type="ARBA" id="ARBA00022884"/>
    </source>
</evidence>
<evidence type="ECO:0000313" key="12">
    <source>
        <dbReference type="Proteomes" id="UP000037035"/>
    </source>
</evidence>
<evidence type="ECO:0000256" key="7">
    <source>
        <dbReference type="ARBA" id="ARBA00039099"/>
    </source>
</evidence>
<dbReference type="GO" id="GO:0002940">
    <property type="term" value="P:tRNA N2-guanine methylation"/>
    <property type="evidence" value="ECO:0007669"/>
    <property type="project" value="TreeGrafter"/>
</dbReference>
<evidence type="ECO:0000256" key="5">
    <source>
        <dbReference type="ARBA" id="ARBA00022694"/>
    </source>
</evidence>
<feature type="compositionally biased region" description="Polar residues" evidence="10">
    <location>
        <begin position="134"/>
        <end position="146"/>
    </location>
</feature>
<keyword evidence="4 9" id="KW-0949">S-adenosyl-L-methionine</keyword>
<comment type="similarity">
    <text evidence="9">Belongs to the class I-like SAM-binding methyltransferase superfamily. Trm1 family.</text>
</comment>
<dbReference type="InterPro" id="IPR002905">
    <property type="entry name" value="Trm1"/>
</dbReference>
<evidence type="ECO:0000256" key="3">
    <source>
        <dbReference type="ARBA" id="ARBA00022679"/>
    </source>
</evidence>
<sequence>MSFPTPPTGYEAHQEASTQILMKQSTHDATHAHPPAAAEAFINPVQEYNRDLSVSVIRTWASIRNNELLAHSHSRKERKQSLKNKRPPPSPATSSPQQLEQNSKKLKQETETVELDESNSIKLPDVPQGGENLAPSTHPTTNSNLPQHKFSALEALSATGLRAIRYAKEIPSLKSIVANDLSPSAVKMIKMNLSHNGLDPADNNQEGKVQVNQGDACDLMYAHRAPNRQFDVVDLDPYGTAAPFIDAAVQCVRNGGLLCVTCTDLAVLAGSAYPEKCFSNYGGSSMRAEYSHEYALRQVIYALASSGARYGKQIVPMLSLSIDFYVRIFVRVYDSPAEVKKCITNTALVYVCGGCGAFHMQELGRATSKPSKSGHGGPVVSYHNAVGPPMPGTECEECGSKFRVAGPLWSGPLHEHSFCERLLENLQAAPATDDQHWPLKTVERIRGMVGLAKSELPEAPFFFTPTKLSGLFRCSSPSLLTMQVEDGEGKKISPACVAHQAKNSSNAQLVRLLSIPSRYQVDLGYNKLVETCLNSSVKIVRYQANPAPHWGPKARAAKK</sequence>
<dbReference type="Proteomes" id="UP000037035">
    <property type="component" value="Unassembled WGS sequence"/>
</dbReference>
<dbReference type="PANTHER" id="PTHR10631:SF3">
    <property type="entry name" value="TRNA (GUANINE(26)-N(2))-DIMETHYLTRANSFERASE"/>
    <property type="match status" value="1"/>
</dbReference>
<comment type="caution">
    <text evidence="11">The sequence shown here is derived from an EMBL/GenBank/DDBJ whole genome shotgun (WGS) entry which is preliminary data.</text>
</comment>
<dbReference type="GO" id="GO:0000049">
    <property type="term" value="F:tRNA binding"/>
    <property type="evidence" value="ECO:0007669"/>
    <property type="project" value="UniProtKB-UniRule"/>
</dbReference>
<dbReference type="NCBIfam" id="TIGR00308">
    <property type="entry name" value="TRM1"/>
    <property type="match status" value="1"/>
</dbReference>
<dbReference type="SUPFAM" id="SSF53335">
    <property type="entry name" value="S-adenosyl-L-methionine-dependent methyltransferases"/>
    <property type="match status" value="1"/>
</dbReference>
<dbReference type="STRING" id="27349.A0A0L6V7K7"/>
<dbReference type="Pfam" id="PF02005">
    <property type="entry name" value="TRM"/>
    <property type="match status" value="1"/>
</dbReference>
<dbReference type="CDD" id="cd02440">
    <property type="entry name" value="AdoMet_MTases"/>
    <property type="match status" value="1"/>
</dbReference>
<evidence type="ECO:0000256" key="2">
    <source>
        <dbReference type="ARBA" id="ARBA00022603"/>
    </source>
</evidence>
<keyword evidence="6 9" id="KW-0694">RNA-binding</keyword>
<keyword evidence="12" id="KW-1185">Reference proteome</keyword>
<dbReference type="GO" id="GO:0005634">
    <property type="term" value="C:nucleus"/>
    <property type="evidence" value="ECO:0007669"/>
    <property type="project" value="TreeGrafter"/>
</dbReference>
<feature type="compositionally biased region" description="Basic residues" evidence="10">
    <location>
        <begin position="72"/>
        <end position="86"/>
    </location>
</feature>
<name>A0A0L6V7K7_9BASI</name>
<evidence type="ECO:0000256" key="4">
    <source>
        <dbReference type="ARBA" id="ARBA00022691"/>
    </source>
</evidence>
<keyword evidence="2 9" id="KW-0489">Methyltransferase</keyword>
<dbReference type="AlphaFoldDB" id="A0A0L6V7K7"/>
<protein>
    <recommendedName>
        <fullName evidence="7 9">tRNA (guanine(26)-N(2))-dimethyltransferase</fullName>
        <ecNumber evidence="7 9">2.1.1.216</ecNumber>
    </recommendedName>
</protein>
<reference evidence="11 12" key="1">
    <citation type="submission" date="2015-08" db="EMBL/GenBank/DDBJ databases">
        <title>Next Generation Sequencing and Analysis of the Genome of Puccinia sorghi L Schw, the Causal Agent of Maize Common Rust.</title>
        <authorList>
            <person name="Rochi L."/>
            <person name="Burguener G."/>
            <person name="Darino M."/>
            <person name="Turjanski A."/>
            <person name="Kreff E."/>
            <person name="Dieguez M.J."/>
            <person name="Sacco F."/>
        </authorList>
    </citation>
    <scope>NUCLEOTIDE SEQUENCE [LARGE SCALE GENOMIC DNA]</scope>
    <source>
        <strain evidence="11 12">RO10H11247</strain>
    </source>
</reference>
<keyword evidence="3 9" id="KW-0808">Transferase</keyword>
<dbReference type="Gene3D" id="3.40.50.150">
    <property type="entry name" value="Vaccinia Virus protein VP39"/>
    <property type="match status" value="1"/>
</dbReference>
<keyword evidence="1 9" id="KW-0820">tRNA-binding</keyword>
<gene>
    <name evidence="11" type="ORF">VP01_238g14</name>
</gene>
<dbReference type="EMBL" id="LAVV01007269">
    <property type="protein sequence ID" value="KNZ56507.1"/>
    <property type="molecule type" value="Genomic_DNA"/>
</dbReference>